<organism evidence="1 2">
    <name type="scientific">Actinomyces ruminis</name>
    <dbReference type="NCBI Taxonomy" id="1937003"/>
    <lineage>
        <taxon>Bacteria</taxon>
        <taxon>Bacillati</taxon>
        <taxon>Actinomycetota</taxon>
        <taxon>Actinomycetes</taxon>
        <taxon>Actinomycetales</taxon>
        <taxon>Actinomycetaceae</taxon>
        <taxon>Actinomyces</taxon>
    </lineage>
</organism>
<comment type="caution">
    <text evidence="1">The sequence shown here is derived from an EMBL/GenBank/DDBJ whole genome shotgun (WGS) entry which is preliminary data.</text>
</comment>
<dbReference type="Proteomes" id="UP000194577">
    <property type="component" value="Unassembled WGS sequence"/>
</dbReference>
<accession>A0ABX4MAS0</accession>
<dbReference type="EMBL" id="MTPX02000046">
    <property type="protein sequence ID" value="PHP52411.1"/>
    <property type="molecule type" value="Genomic_DNA"/>
</dbReference>
<evidence type="ECO:0000313" key="2">
    <source>
        <dbReference type="Proteomes" id="UP000194577"/>
    </source>
</evidence>
<reference evidence="1 2" key="1">
    <citation type="submission" date="2017-10" db="EMBL/GenBank/DDBJ databases">
        <title>Draft genome sequence of cellulolytic Actinomyces sp CtC72 isolated from cattle rumen fluid.</title>
        <authorList>
            <person name="Joshi A.J."/>
            <person name="Vasudevan G."/>
            <person name="Lanjekar V.B."/>
            <person name="Hivarkar S."/>
            <person name="Engineer A."/>
            <person name="Pore S.D."/>
            <person name="Dhakephalkar P.K."/>
            <person name="Dagar S."/>
        </authorList>
    </citation>
    <scope>NUCLEOTIDE SEQUENCE [LARGE SCALE GENOMIC DNA]</scope>
    <source>
        <strain evidence="2">CtC72</strain>
    </source>
</reference>
<dbReference type="Gene3D" id="1.10.1220.10">
    <property type="entry name" value="Met repressor-like"/>
    <property type="match status" value="1"/>
</dbReference>
<name>A0ABX4MAS0_9ACTO</name>
<keyword evidence="2" id="KW-1185">Reference proteome</keyword>
<protein>
    <submittedName>
        <fullName evidence="1">Ribbon-helix-helix protein, CopG family</fullName>
    </submittedName>
</protein>
<sequence length="109" mass="12032">MSNESRALTDAEEVYYDQYDEDVTAGRVPIIGHGARRDGTRISDAELDDIFRGRPTLGRSRAAGRGRSPRRQVRLPERTNAALDAYVEKHGTTASAVIREALEAYLANA</sequence>
<gene>
    <name evidence="1" type="ORF">BW737_009665</name>
</gene>
<dbReference type="RefSeq" id="WP_086615250.1">
    <property type="nucleotide sequence ID" value="NZ_MTPX02000046.1"/>
</dbReference>
<proteinExistence type="predicted"/>
<dbReference type="InterPro" id="IPR013321">
    <property type="entry name" value="Arc_rbn_hlx_hlx"/>
</dbReference>
<evidence type="ECO:0000313" key="1">
    <source>
        <dbReference type="EMBL" id="PHP52411.1"/>
    </source>
</evidence>